<reference evidence="1 2" key="2">
    <citation type="submission" date="2015-09" db="EMBL/GenBank/DDBJ databases">
        <title>Draft genome sequence of Xanthomonas oryzae pv. USA str. X11-5A.</title>
        <authorList>
            <person name="Knight B.M."/>
            <person name="Roberts D.P."/>
            <person name="Lin D."/>
            <person name="Hari K."/>
            <person name="Fletcher J."/>
            <person name="Melcher U."/>
            <person name="Blagden T."/>
            <person name="Winegar R.A."/>
        </authorList>
    </citation>
    <scope>NUCLEOTIDE SEQUENCE [LARGE SCALE GENOMIC DNA]</scope>
    <source>
        <strain evidence="1 2">X11-5A</strain>
    </source>
</reference>
<comment type="caution">
    <text evidence="1">The sequence shown here is derived from an EMBL/GenBank/DDBJ whole genome shotgun (WGS) entry which is preliminary data.</text>
</comment>
<dbReference type="Proteomes" id="UP000036790">
    <property type="component" value="Unassembled WGS sequence"/>
</dbReference>
<proteinExistence type="predicted"/>
<dbReference type="AlphaFoldDB" id="A0AAP0ZH99"/>
<gene>
    <name evidence="1" type="ORF">ADT25_21885</name>
</gene>
<accession>A0AAP0ZH99</accession>
<sequence length="112" mass="11859">MRAAPGQLRDRPIRRPCSEHGQASVALLWSAIGSAPRFGSEAMHILVIATLSLGAILAWQGHYGAAIALLGALTCTPVTLLRTPHEPGQALSGPRLLQVSTLRCSHGRIPTH</sequence>
<name>A0AAP0ZH99_9XANT</name>
<protein>
    <submittedName>
        <fullName evidence="1">Uncharacterized protein</fullName>
    </submittedName>
</protein>
<evidence type="ECO:0000313" key="1">
    <source>
        <dbReference type="EMBL" id="KOR39518.1"/>
    </source>
</evidence>
<reference evidence="1 2" key="1">
    <citation type="submission" date="2015-07" db="EMBL/GenBank/DDBJ databases">
        <authorList>
            <consortium name="Consortium for Microbial Forensics and Genomics (microFORGE)"/>
            <person name="Knight B.M."/>
            <person name="Roberts D.P."/>
            <person name="Lin D."/>
            <person name="Hari K."/>
            <person name="Fletcher J."/>
            <person name="Melcher U."/>
            <person name="Blagden T."/>
            <person name="Winegar R.A."/>
        </authorList>
    </citation>
    <scope>NUCLEOTIDE SEQUENCE [LARGE SCALE GENOMIC DNA]</scope>
    <source>
        <strain evidence="1 2">X11-5A</strain>
    </source>
</reference>
<organism evidence="1 2">
    <name type="scientific">Xanthomonas oryzae</name>
    <dbReference type="NCBI Taxonomy" id="347"/>
    <lineage>
        <taxon>Bacteria</taxon>
        <taxon>Pseudomonadati</taxon>
        <taxon>Pseudomonadota</taxon>
        <taxon>Gammaproteobacteria</taxon>
        <taxon>Lysobacterales</taxon>
        <taxon>Lysobacteraceae</taxon>
        <taxon>Xanthomonas</taxon>
    </lineage>
</organism>
<dbReference type="EMBL" id="LHUJ01000355">
    <property type="protein sequence ID" value="KOR39518.1"/>
    <property type="molecule type" value="Genomic_DNA"/>
</dbReference>
<evidence type="ECO:0000313" key="2">
    <source>
        <dbReference type="Proteomes" id="UP000036790"/>
    </source>
</evidence>